<feature type="transmembrane region" description="Helical" evidence="1">
    <location>
        <begin position="94"/>
        <end position="113"/>
    </location>
</feature>
<organism evidence="2">
    <name type="scientific">Aphanomyces invadans</name>
    <dbReference type="NCBI Taxonomy" id="157072"/>
    <lineage>
        <taxon>Eukaryota</taxon>
        <taxon>Sar</taxon>
        <taxon>Stramenopiles</taxon>
        <taxon>Oomycota</taxon>
        <taxon>Saprolegniomycetes</taxon>
        <taxon>Saprolegniales</taxon>
        <taxon>Verrucalvaceae</taxon>
        <taxon>Aphanomyces</taxon>
    </lineage>
</organism>
<keyword evidence="1" id="KW-1133">Transmembrane helix</keyword>
<dbReference type="OrthoDB" id="161138at2759"/>
<keyword evidence="1" id="KW-0472">Membrane</keyword>
<evidence type="ECO:0000256" key="1">
    <source>
        <dbReference type="SAM" id="Phobius"/>
    </source>
</evidence>
<sequence>MNPLLFLYLNFIRGPQLDAQRRKKEEEERLAKEAAEPALAAAATVPKKKLEAATAELTSCKKCEGRVSVNEVDENFGLCNVCASNPMALLTPFVIFQLGGIVVALVVLVYRYLHNLPLV</sequence>
<dbReference type="EMBL" id="QUSY01000401">
    <property type="protein sequence ID" value="RHY29740.1"/>
    <property type="molecule type" value="Genomic_DNA"/>
</dbReference>
<keyword evidence="1" id="KW-0812">Transmembrane</keyword>
<protein>
    <submittedName>
        <fullName evidence="2">Uncharacterized protein</fullName>
    </submittedName>
</protein>
<dbReference type="Proteomes" id="UP000285060">
    <property type="component" value="Unassembled WGS sequence"/>
</dbReference>
<keyword evidence="4" id="KW-1185">Reference proteome</keyword>
<evidence type="ECO:0000313" key="4">
    <source>
        <dbReference type="Proteomes" id="UP000285060"/>
    </source>
</evidence>
<dbReference type="VEuPathDB" id="FungiDB:H310_11866"/>
<dbReference type="RefSeq" id="XP_008876920.1">
    <property type="nucleotide sequence ID" value="XM_008878698.1"/>
</dbReference>
<evidence type="ECO:0000313" key="3">
    <source>
        <dbReference type="EMBL" id="RHY29740.1"/>
    </source>
</evidence>
<evidence type="ECO:0000313" key="2">
    <source>
        <dbReference type="EMBL" id="ETV94605.1"/>
    </source>
</evidence>
<reference evidence="2" key="1">
    <citation type="submission" date="2013-12" db="EMBL/GenBank/DDBJ databases">
        <title>The Genome Sequence of Aphanomyces invadans NJM9701.</title>
        <authorList>
            <consortium name="The Broad Institute Genomics Platform"/>
            <person name="Russ C."/>
            <person name="Tyler B."/>
            <person name="van West P."/>
            <person name="Dieguez-Uribeondo J."/>
            <person name="Young S.K."/>
            <person name="Zeng Q."/>
            <person name="Gargeya S."/>
            <person name="Fitzgerald M."/>
            <person name="Abouelleil A."/>
            <person name="Alvarado L."/>
            <person name="Chapman S.B."/>
            <person name="Gainer-Dewar J."/>
            <person name="Goldberg J."/>
            <person name="Griggs A."/>
            <person name="Gujja S."/>
            <person name="Hansen M."/>
            <person name="Howarth C."/>
            <person name="Imamovic A."/>
            <person name="Ireland A."/>
            <person name="Larimer J."/>
            <person name="McCowan C."/>
            <person name="Murphy C."/>
            <person name="Pearson M."/>
            <person name="Poon T.W."/>
            <person name="Priest M."/>
            <person name="Roberts A."/>
            <person name="Saif S."/>
            <person name="Shea T."/>
            <person name="Sykes S."/>
            <person name="Wortman J."/>
            <person name="Nusbaum C."/>
            <person name="Birren B."/>
        </authorList>
    </citation>
    <scope>NUCLEOTIDE SEQUENCE [LARGE SCALE GENOMIC DNA]</scope>
    <source>
        <strain evidence="2">NJM9701</strain>
    </source>
</reference>
<dbReference type="GeneID" id="20088916"/>
<dbReference type="EMBL" id="KI913985">
    <property type="protein sequence ID" value="ETV94605.1"/>
    <property type="molecule type" value="Genomic_DNA"/>
</dbReference>
<proteinExistence type="predicted"/>
<dbReference type="AlphaFoldDB" id="A0A024TKB8"/>
<name>A0A024TKB8_9STRA</name>
<reference evidence="3 4" key="2">
    <citation type="submission" date="2018-08" db="EMBL/GenBank/DDBJ databases">
        <title>Aphanomyces genome sequencing and annotation.</title>
        <authorList>
            <person name="Minardi D."/>
            <person name="Oidtmann B."/>
            <person name="Van Der Giezen M."/>
            <person name="Studholme D.J."/>
        </authorList>
    </citation>
    <scope>NUCLEOTIDE SEQUENCE [LARGE SCALE GENOMIC DNA]</scope>
    <source>
        <strain evidence="3 4">NJM0002</strain>
    </source>
</reference>
<gene>
    <name evidence="3" type="ORF">DYB32_004892</name>
    <name evidence="2" type="ORF">H310_11866</name>
</gene>
<accession>A0A024TKB8</accession>